<protein>
    <recommendedName>
        <fullName evidence="4">Lipoprotein</fullName>
    </recommendedName>
</protein>
<proteinExistence type="predicted"/>
<dbReference type="STRING" id="656914.SAMN00017405_0672"/>
<evidence type="ECO:0000313" key="2">
    <source>
        <dbReference type="EMBL" id="SMB89880.1"/>
    </source>
</evidence>
<dbReference type="AlphaFoldDB" id="A0A1W1V9I6"/>
<gene>
    <name evidence="2" type="ORF">SAMN00017405_0672</name>
</gene>
<evidence type="ECO:0000313" key="3">
    <source>
        <dbReference type="Proteomes" id="UP000192731"/>
    </source>
</evidence>
<dbReference type="Proteomes" id="UP000192731">
    <property type="component" value="Unassembled WGS sequence"/>
</dbReference>
<organism evidence="2 3">
    <name type="scientific">Desulfonispora thiosulfatigenes DSM 11270</name>
    <dbReference type="NCBI Taxonomy" id="656914"/>
    <lineage>
        <taxon>Bacteria</taxon>
        <taxon>Bacillati</taxon>
        <taxon>Bacillota</taxon>
        <taxon>Clostridia</taxon>
        <taxon>Eubacteriales</taxon>
        <taxon>Peptococcaceae</taxon>
        <taxon>Desulfonispora</taxon>
    </lineage>
</organism>
<evidence type="ECO:0008006" key="4">
    <source>
        <dbReference type="Google" id="ProtNLM"/>
    </source>
</evidence>
<dbReference type="RefSeq" id="WP_084053044.1">
    <property type="nucleotide sequence ID" value="NZ_FWWT01000016.1"/>
</dbReference>
<keyword evidence="3" id="KW-1185">Reference proteome</keyword>
<dbReference type="EMBL" id="FWWT01000016">
    <property type="protein sequence ID" value="SMB89880.1"/>
    <property type="molecule type" value="Genomic_DNA"/>
</dbReference>
<dbReference type="PROSITE" id="PS51257">
    <property type="entry name" value="PROKAR_LIPOPROTEIN"/>
    <property type="match status" value="1"/>
</dbReference>
<evidence type="ECO:0000256" key="1">
    <source>
        <dbReference type="SAM" id="SignalP"/>
    </source>
</evidence>
<feature type="chain" id="PRO_5039540612" description="Lipoprotein" evidence="1">
    <location>
        <begin position="20"/>
        <end position="163"/>
    </location>
</feature>
<dbReference type="OrthoDB" id="2052908at2"/>
<reference evidence="2 3" key="1">
    <citation type="submission" date="2017-04" db="EMBL/GenBank/DDBJ databases">
        <authorList>
            <person name="Afonso C.L."/>
            <person name="Miller P.J."/>
            <person name="Scott M.A."/>
            <person name="Spackman E."/>
            <person name="Goraichik I."/>
            <person name="Dimitrov K.M."/>
            <person name="Suarez D.L."/>
            <person name="Swayne D.E."/>
        </authorList>
    </citation>
    <scope>NUCLEOTIDE SEQUENCE [LARGE SCALE GENOMIC DNA]</scope>
    <source>
        <strain evidence="2 3">DSM 11270</strain>
    </source>
</reference>
<name>A0A1W1V9I6_DESTI</name>
<keyword evidence="1" id="KW-0732">Signal</keyword>
<feature type="signal peptide" evidence="1">
    <location>
        <begin position="1"/>
        <end position="19"/>
    </location>
</feature>
<sequence length="163" mass="17580">MKKILVLMMALVMTLSLVACGGEADGETSPANQQGASVEDYAKLEGFFDRVIENYTGQQELATLLEEVKSGQKEESALLDAYGKLAEDSAGMLQDVQNTTWETNHYDDEVAALNACVKALALYQQTLYEASAENDGAKLDTVAELLNDYDAKLGALLDAMGVE</sequence>
<accession>A0A1W1V9I6</accession>